<gene>
    <name evidence="1" type="ORF">F1189_13930</name>
</gene>
<dbReference type="Proteomes" id="UP000325255">
    <property type="component" value="Unassembled WGS sequence"/>
</dbReference>
<organism evidence="1 2">
    <name type="scientific">Rhodovastum atsumiense</name>
    <dbReference type="NCBI Taxonomy" id="504468"/>
    <lineage>
        <taxon>Bacteria</taxon>
        <taxon>Pseudomonadati</taxon>
        <taxon>Pseudomonadota</taxon>
        <taxon>Alphaproteobacteria</taxon>
        <taxon>Acetobacterales</taxon>
        <taxon>Acetobacteraceae</taxon>
        <taxon>Rhodovastum</taxon>
    </lineage>
</organism>
<accession>A0A5M6IW75</accession>
<dbReference type="EMBL" id="VWPK01000019">
    <property type="protein sequence ID" value="KAA5611655.1"/>
    <property type="molecule type" value="Genomic_DNA"/>
</dbReference>
<protein>
    <submittedName>
        <fullName evidence="1">Uncharacterized protein</fullName>
    </submittedName>
</protein>
<comment type="caution">
    <text evidence="1">The sequence shown here is derived from an EMBL/GenBank/DDBJ whole genome shotgun (WGS) entry which is preliminary data.</text>
</comment>
<dbReference type="RefSeq" id="WP_150041429.1">
    <property type="nucleotide sequence ID" value="NZ_OW485606.1"/>
</dbReference>
<keyword evidence="2" id="KW-1185">Reference proteome</keyword>
<evidence type="ECO:0000313" key="2">
    <source>
        <dbReference type="Proteomes" id="UP000325255"/>
    </source>
</evidence>
<sequence>MSDPRPELPPRVTVLVSGEAGSGRVRVMADIEVALRASGYVIQWGRWQDEREVRSEHWAAANSLRPHVTEPPLIVLTGLNERRR</sequence>
<name>A0A5M6IW75_9PROT</name>
<dbReference type="AlphaFoldDB" id="A0A5M6IW75"/>
<evidence type="ECO:0000313" key="1">
    <source>
        <dbReference type="EMBL" id="KAA5611655.1"/>
    </source>
</evidence>
<reference evidence="1 2" key="1">
    <citation type="submission" date="2019-09" db="EMBL/GenBank/DDBJ databases">
        <title>Genome sequence of Rhodovastum atsumiense, a diverse member of the Acetobacteraceae family of non-sulfur purple photosynthetic bacteria.</title>
        <authorList>
            <person name="Meyer T."/>
            <person name="Kyndt J."/>
        </authorList>
    </citation>
    <scope>NUCLEOTIDE SEQUENCE [LARGE SCALE GENOMIC DNA]</scope>
    <source>
        <strain evidence="1 2">DSM 21279</strain>
    </source>
</reference>
<proteinExistence type="predicted"/>